<dbReference type="InParanoid" id="A2DQT7"/>
<evidence type="ECO:0000256" key="6">
    <source>
        <dbReference type="ARBA" id="ARBA00023242"/>
    </source>
</evidence>
<dbReference type="GO" id="GO:0005634">
    <property type="term" value="C:nucleus"/>
    <property type="evidence" value="ECO:0007669"/>
    <property type="project" value="UniProtKB-SubCell"/>
</dbReference>
<dbReference type="InterPro" id="IPR000814">
    <property type="entry name" value="TBP"/>
</dbReference>
<reference evidence="7" key="1">
    <citation type="submission" date="2006-10" db="EMBL/GenBank/DDBJ databases">
        <authorList>
            <person name="Amadeo P."/>
            <person name="Zhao Q."/>
            <person name="Wortman J."/>
            <person name="Fraser-Liggett C."/>
            <person name="Carlton J."/>
        </authorList>
    </citation>
    <scope>NUCLEOTIDE SEQUENCE</scope>
    <source>
        <strain evidence="7">G3</strain>
    </source>
</reference>
<dbReference type="EMBL" id="DS113233">
    <property type="protein sequence ID" value="EAY17204.1"/>
    <property type="molecule type" value="Genomic_DNA"/>
</dbReference>
<dbReference type="InterPro" id="IPR012295">
    <property type="entry name" value="TBP_dom_sf"/>
</dbReference>
<evidence type="ECO:0000256" key="3">
    <source>
        <dbReference type="ARBA" id="ARBA00023015"/>
    </source>
</evidence>
<dbReference type="Pfam" id="PF00352">
    <property type="entry name" value="TBP"/>
    <property type="match status" value="2"/>
</dbReference>
<dbReference type="FunCoup" id="A2DQT7">
    <property type="interactions" value="947"/>
</dbReference>
<comment type="similarity">
    <text evidence="2">Belongs to the TBP family.</text>
</comment>
<dbReference type="RefSeq" id="XP_001329427.1">
    <property type="nucleotide sequence ID" value="XM_001329392.1"/>
</dbReference>
<keyword evidence="3" id="KW-0805">Transcription regulation</keyword>
<dbReference type="FunFam" id="3.30.310.10:FF:000023">
    <property type="entry name" value="TATA-box-binding protein 2"/>
    <property type="match status" value="1"/>
</dbReference>
<name>A2DQT7_TRIV3</name>
<keyword evidence="4" id="KW-0238">DNA-binding</keyword>
<reference evidence="7" key="2">
    <citation type="journal article" date="2007" name="Science">
        <title>Draft genome sequence of the sexually transmitted pathogen Trichomonas vaginalis.</title>
        <authorList>
            <person name="Carlton J.M."/>
            <person name="Hirt R.P."/>
            <person name="Silva J.C."/>
            <person name="Delcher A.L."/>
            <person name="Schatz M."/>
            <person name="Zhao Q."/>
            <person name="Wortman J.R."/>
            <person name="Bidwell S.L."/>
            <person name="Alsmark U.C.M."/>
            <person name="Besteiro S."/>
            <person name="Sicheritz-Ponten T."/>
            <person name="Noel C.J."/>
            <person name="Dacks J.B."/>
            <person name="Foster P.G."/>
            <person name="Simillion C."/>
            <person name="Van de Peer Y."/>
            <person name="Miranda-Saavedra D."/>
            <person name="Barton G.J."/>
            <person name="Westrop G.D."/>
            <person name="Mueller S."/>
            <person name="Dessi D."/>
            <person name="Fiori P.L."/>
            <person name="Ren Q."/>
            <person name="Paulsen I."/>
            <person name="Zhang H."/>
            <person name="Bastida-Corcuera F.D."/>
            <person name="Simoes-Barbosa A."/>
            <person name="Brown M.T."/>
            <person name="Hayes R.D."/>
            <person name="Mukherjee M."/>
            <person name="Okumura C.Y."/>
            <person name="Schneider R."/>
            <person name="Smith A.J."/>
            <person name="Vanacova S."/>
            <person name="Villalvazo M."/>
            <person name="Haas B.J."/>
            <person name="Pertea M."/>
            <person name="Feldblyum T.V."/>
            <person name="Utterback T.R."/>
            <person name="Shu C.L."/>
            <person name="Osoegawa K."/>
            <person name="de Jong P.J."/>
            <person name="Hrdy I."/>
            <person name="Horvathova L."/>
            <person name="Zubacova Z."/>
            <person name="Dolezal P."/>
            <person name="Malik S.B."/>
            <person name="Logsdon J.M. Jr."/>
            <person name="Henze K."/>
            <person name="Gupta A."/>
            <person name="Wang C.C."/>
            <person name="Dunne R.L."/>
            <person name="Upcroft J.A."/>
            <person name="Upcroft P."/>
            <person name="White O."/>
            <person name="Salzberg S.L."/>
            <person name="Tang P."/>
            <person name="Chiu C.-H."/>
            <person name="Lee Y.-S."/>
            <person name="Embley T.M."/>
            <person name="Coombs G.H."/>
            <person name="Mottram J.C."/>
            <person name="Tachezy J."/>
            <person name="Fraser-Liggett C.M."/>
            <person name="Johnson P.J."/>
        </authorList>
    </citation>
    <scope>NUCLEOTIDE SEQUENCE [LARGE SCALE GENOMIC DNA]</scope>
    <source>
        <strain evidence="7">G3</strain>
    </source>
</reference>
<sequence>MNPKEFIGLEEANINNAKEFEQLVKEAQEESEEEITPESIQRNISLNQPPIPKVVNIVACVDYGCKLDLLKITSSTRNSEYNPIRFPAATLRNKEPKATALAFKNGKVNIVGCKSADIALKAARCFGRLFKNIGIKDVKIKSFSIANMVATMDCKFPIHLESIASSPGHIKFATYNPEIYAGLIYRLASPKTTLMIYVSGKIIITGAKSEEELKAASAFIYPILRLFASTEPPAA</sequence>
<dbReference type="SUPFAM" id="SSF55945">
    <property type="entry name" value="TATA-box binding protein-like"/>
    <property type="match status" value="2"/>
</dbReference>
<proteinExistence type="inferred from homology"/>
<evidence type="ECO:0000256" key="4">
    <source>
        <dbReference type="ARBA" id="ARBA00023125"/>
    </source>
</evidence>
<dbReference type="SMR" id="A2DQT7"/>
<dbReference type="GO" id="GO:0006352">
    <property type="term" value="P:DNA-templated transcription initiation"/>
    <property type="evidence" value="ECO:0000318"/>
    <property type="project" value="GO_Central"/>
</dbReference>
<evidence type="ECO:0000256" key="1">
    <source>
        <dbReference type="ARBA" id="ARBA00004123"/>
    </source>
</evidence>
<keyword evidence="8" id="KW-1185">Reference proteome</keyword>
<dbReference type="Gene3D" id="3.30.310.10">
    <property type="entry name" value="TATA-Binding Protein"/>
    <property type="match status" value="2"/>
</dbReference>
<dbReference type="VEuPathDB" id="TrichDB:TVAGG3_0937070"/>
<dbReference type="eggNOG" id="KOG3302">
    <property type="taxonomic scope" value="Eukaryota"/>
</dbReference>
<dbReference type="AlphaFoldDB" id="A2DQT7"/>
<comment type="subcellular location">
    <subcellularLocation>
        <location evidence="1">Nucleus</location>
    </subcellularLocation>
</comment>
<evidence type="ECO:0000313" key="8">
    <source>
        <dbReference type="Proteomes" id="UP000001542"/>
    </source>
</evidence>
<dbReference type="CDD" id="cd00652">
    <property type="entry name" value="TBP_TLF"/>
    <property type="match status" value="1"/>
</dbReference>
<keyword evidence="5" id="KW-0804">Transcription</keyword>
<dbReference type="VEuPathDB" id="TrichDB:TVAG_291560"/>
<dbReference type="OrthoDB" id="2127950at2759"/>
<dbReference type="OMA" id="FHFKIAE"/>
<dbReference type="Proteomes" id="UP000001542">
    <property type="component" value="Unassembled WGS sequence"/>
</dbReference>
<dbReference type="PRINTS" id="PR00686">
    <property type="entry name" value="TIFACTORIID"/>
</dbReference>
<evidence type="ECO:0000313" key="7">
    <source>
        <dbReference type="EMBL" id="EAY17204.1"/>
    </source>
</evidence>
<dbReference type="STRING" id="5722.A2DQT7"/>
<dbReference type="FunFam" id="3.30.310.10:FF:000005">
    <property type="entry name" value="TATA box-binding protein-like 1"/>
    <property type="match status" value="1"/>
</dbReference>
<keyword evidence="6" id="KW-0539">Nucleus</keyword>
<evidence type="ECO:0000256" key="5">
    <source>
        <dbReference type="ARBA" id="ARBA00023163"/>
    </source>
</evidence>
<gene>
    <name evidence="7" type="ORF">TVAG_291560</name>
</gene>
<organism evidence="7 8">
    <name type="scientific">Trichomonas vaginalis (strain ATCC PRA-98 / G3)</name>
    <dbReference type="NCBI Taxonomy" id="412133"/>
    <lineage>
        <taxon>Eukaryota</taxon>
        <taxon>Metamonada</taxon>
        <taxon>Parabasalia</taxon>
        <taxon>Trichomonadida</taxon>
        <taxon>Trichomonadidae</taxon>
        <taxon>Trichomonas</taxon>
    </lineage>
</organism>
<dbReference type="GO" id="GO:0003677">
    <property type="term" value="F:DNA binding"/>
    <property type="evidence" value="ECO:0007669"/>
    <property type="project" value="UniProtKB-KW"/>
</dbReference>
<accession>A2DQT7</accession>
<evidence type="ECO:0000256" key="2">
    <source>
        <dbReference type="ARBA" id="ARBA00005560"/>
    </source>
</evidence>
<protein>
    <recommendedName>
        <fullName evidence="9">TATA-box-binding protein</fullName>
    </recommendedName>
</protein>
<dbReference type="PANTHER" id="PTHR10126">
    <property type="entry name" value="TATA-BOX BINDING PROTEIN"/>
    <property type="match status" value="1"/>
</dbReference>
<dbReference type="KEGG" id="tva:4775220"/>
<dbReference type="GO" id="GO:0016251">
    <property type="term" value="F:RNA polymerase II general transcription initiation factor activity"/>
    <property type="evidence" value="ECO:0000318"/>
    <property type="project" value="GO_Central"/>
</dbReference>
<evidence type="ECO:0008006" key="9">
    <source>
        <dbReference type="Google" id="ProtNLM"/>
    </source>
</evidence>